<dbReference type="RefSeq" id="XP_002788293.1">
    <property type="nucleotide sequence ID" value="XM_002788247.1"/>
</dbReference>
<dbReference type="GeneID" id="9059075"/>
<keyword evidence="2" id="KW-1185">Reference proteome</keyword>
<dbReference type="Proteomes" id="UP000007800">
    <property type="component" value="Unassembled WGS sequence"/>
</dbReference>
<dbReference type="InParanoid" id="C5K659"/>
<evidence type="ECO:0000313" key="2">
    <source>
        <dbReference type="Proteomes" id="UP000007800"/>
    </source>
</evidence>
<evidence type="ECO:0000313" key="1">
    <source>
        <dbReference type="EMBL" id="EER20089.1"/>
    </source>
</evidence>
<sequence length="89" mass="9647">MAEELRMLKLQTLSEMVERAKTISRGKEISDQRKQELSFYAGYDSPHYGGKGKARGNYNVKGGKGGKGFKGSPGKGVILVDELVTLPGT</sequence>
<name>C5K659_PERM5</name>
<accession>C5K659</accession>
<protein>
    <submittedName>
        <fullName evidence="1">Uncharacterized protein</fullName>
    </submittedName>
</protein>
<dbReference type="EMBL" id="GG670840">
    <property type="protein sequence ID" value="EER20089.1"/>
    <property type="molecule type" value="Genomic_DNA"/>
</dbReference>
<gene>
    <name evidence="1" type="ORF">Pmar_PMAR007374</name>
</gene>
<organism evidence="2">
    <name type="scientific">Perkinsus marinus (strain ATCC 50983 / TXsc)</name>
    <dbReference type="NCBI Taxonomy" id="423536"/>
    <lineage>
        <taxon>Eukaryota</taxon>
        <taxon>Sar</taxon>
        <taxon>Alveolata</taxon>
        <taxon>Perkinsozoa</taxon>
        <taxon>Perkinsea</taxon>
        <taxon>Perkinsida</taxon>
        <taxon>Perkinsidae</taxon>
        <taxon>Perkinsus</taxon>
    </lineage>
</organism>
<dbReference type="OrthoDB" id="1099063at2759"/>
<proteinExistence type="predicted"/>
<dbReference type="AlphaFoldDB" id="C5K659"/>
<reference evidence="1 2" key="1">
    <citation type="submission" date="2008-07" db="EMBL/GenBank/DDBJ databases">
        <authorList>
            <person name="El-Sayed N."/>
            <person name="Caler E."/>
            <person name="Inman J."/>
            <person name="Amedeo P."/>
            <person name="Hass B."/>
            <person name="Wortman J."/>
        </authorList>
    </citation>
    <scope>NUCLEOTIDE SEQUENCE [LARGE SCALE GENOMIC DNA]</scope>
    <source>
        <strain evidence="2">ATCC 50983 / TXsc</strain>
    </source>
</reference>